<evidence type="ECO:0000256" key="1">
    <source>
        <dbReference type="SAM" id="MobiDB-lite"/>
    </source>
</evidence>
<dbReference type="InterPro" id="IPR001387">
    <property type="entry name" value="Cro/C1-type_HTH"/>
</dbReference>
<dbReference type="SMART" id="SM00530">
    <property type="entry name" value="HTH_XRE"/>
    <property type="match status" value="1"/>
</dbReference>
<dbReference type="CDD" id="cd00093">
    <property type="entry name" value="HTH_XRE"/>
    <property type="match status" value="1"/>
</dbReference>
<dbReference type="RefSeq" id="WP_175527070.1">
    <property type="nucleotide sequence ID" value="NZ_FOND01000002.1"/>
</dbReference>
<feature type="domain" description="HTH cro/C1-type" evidence="2">
    <location>
        <begin position="9"/>
        <end position="63"/>
    </location>
</feature>
<dbReference type="GO" id="GO:0003677">
    <property type="term" value="F:DNA binding"/>
    <property type="evidence" value="ECO:0007669"/>
    <property type="project" value="InterPro"/>
</dbReference>
<evidence type="ECO:0000313" key="3">
    <source>
        <dbReference type="EMBL" id="SFE07274.1"/>
    </source>
</evidence>
<gene>
    <name evidence="3" type="ORF">SAMN05216574_10293</name>
</gene>
<dbReference type="InterPro" id="IPR010982">
    <property type="entry name" value="Lambda_DNA-bd_dom_sf"/>
</dbReference>
<proteinExistence type="predicted"/>
<dbReference type="Gene3D" id="1.10.260.40">
    <property type="entry name" value="lambda repressor-like DNA-binding domains"/>
    <property type="match status" value="1"/>
</dbReference>
<dbReference type="STRING" id="1798228.SAMN05216574_10293"/>
<dbReference type="Proteomes" id="UP000198589">
    <property type="component" value="Unassembled WGS sequence"/>
</dbReference>
<dbReference type="EMBL" id="FOND01000002">
    <property type="protein sequence ID" value="SFE07274.1"/>
    <property type="molecule type" value="Genomic_DNA"/>
</dbReference>
<evidence type="ECO:0000259" key="2">
    <source>
        <dbReference type="PROSITE" id="PS50943"/>
    </source>
</evidence>
<sequence length="209" mass="23405">MSFDLSGYLRRIRRTADLSQRQLAEGLGIPKSTLAAAEAGSRDLPAGRLAEAAALAGLRIALVDADAREIPPMTSDAARDAAHRQLPAHLDTLHSDEVPDRWEHRPRRRQPWFTFELDRSLRDTRRARHGVPDDHHAPRPGDSPAERRAARQRAARLRREEDLRRRLAAGEIAPSPEWTCTCPPRCDELDDRSGRPVHADECPCSCDLA</sequence>
<name>A0A1I1XIL9_9ACTN</name>
<reference evidence="4" key="1">
    <citation type="submission" date="2016-10" db="EMBL/GenBank/DDBJ databases">
        <authorList>
            <person name="Varghese N."/>
            <person name="Submissions S."/>
        </authorList>
    </citation>
    <scope>NUCLEOTIDE SEQUENCE [LARGE SCALE GENOMIC DNA]</scope>
    <source>
        <strain evidence="4">DSM 46838</strain>
    </source>
</reference>
<feature type="compositionally biased region" description="Basic and acidic residues" evidence="1">
    <location>
        <begin position="124"/>
        <end position="149"/>
    </location>
</feature>
<dbReference type="AlphaFoldDB" id="A0A1I1XIL9"/>
<evidence type="ECO:0000313" key="4">
    <source>
        <dbReference type="Proteomes" id="UP000198589"/>
    </source>
</evidence>
<accession>A0A1I1XIL9</accession>
<protein>
    <submittedName>
        <fullName evidence="3">Helix-turn-helix</fullName>
    </submittedName>
</protein>
<dbReference type="PROSITE" id="PS50943">
    <property type="entry name" value="HTH_CROC1"/>
    <property type="match status" value="1"/>
</dbReference>
<organism evidence="3 4">
    <name type="scientific">Blastococcus tunisiensis</name>
    <dbReference type="NCBI Taxonomy" id="1798228"/>
    <lineage>
        <taxon>Bacteria</taxon>
        <taxon>Bacillati</taxon>
        <taxon>Actinomycetota</taxon>
        <taxon>Actinomycetes</taxon>
        <taxon>Geodermatophilales</taxon>
        <taxon>Geodermatophilaceae</taxon>
        <taxon>Blastococcus</taxon>
    </lineage>
</organism>
<keyword evidence="4" id="KW-1185">Reference proteome</keyword>
<dbReference type="Pfam" id="PF13560">
    <property type="entry name" value="HTH_31"/>
    <property type="match status" value="1"/>
</dbReference>
<feature type="region of interest" description="Disordered" evidence="1">
    <location>
        <begin position="124"/>
        <end position="161"/>
    </location>
</feature>
<dbReference type="SUPFAM" id="SSF47413">
    <property type="entry name" value="lambda repressor-like DNA-binding domains"/>
    <property type="match status" value="1"/>
</dbReference>